<accession>A0AA39MII5</accession>
<evidence type="ECO:0008006" key="4">
    <source>
        <dbReference type="Google" id="ProtNLM"/>
    </source>
</evidence>
<dbReference type="Gene3D" id="3.30.460.40">
    <property type="match status" value="1"/>
</dbReference>
<dbReference type="SUPFAM" id="SSF81301">
    <property type="entry name" value="Nucleotidyltransferase"/>
    <property type="match status" value="1"/>
</dbReference>
<evidence type="ECO:0000256" key="1">
    <source>
        <dbReference type="SAM" id="MobiDB-lite"/>
    </source>
</evidence>
<dbReference type="Proteomes" id="UP001175226">
    <property type="component" value="Unassembled WGS sequence"/>
</dbReference>
<comment type="caution">
    <text evidence="2">The sequence shown here is derived from an EMBL/GenBank/DDBJ whole genome shotgun (WGS) entry which is preliminary data.</text>
</comment>
<dbReference type="InterPro" id="IPR043519">
    <property type="entry name" value="NT_sf"/>
</dbReference>
<evidence type="ECO:0000313" key="3">
    <source>
        <dbReference type="Proteomes" id="UP001175226"/>
    </source>
</evidence>
<name>A0AA39MII5_9AGAR</name>
<dbReference type="EMBL" id="JAUEPT010000057">
    <property type="protein sequence ID" value="KAK0436141.1"/>
    <property type="molecule type" value="Genomic_DNA"/>
</dbReference>
<feature type="compositionally biased region" description="Polar residues" evidence="1">
    <location>
        <begin position="27"/>
        <end position="51"/>
    </location>
</feature>
<feature type="region of interest" description="Disordered" evidence="1">
    <location>
        <begin position="18"/>
        <end position="55"/>
    </location>
</feature>
<sequence>MDMEEPFLGLLIVISDDEDDRPDTTRSRNSLSVTPNARTSLSGAGTSTSRASPVIPTRGPRAIVFRAAKEVTRILRDEGYTFAIVGSTACYLYGNDCLPNDIDIVMSSHTCDLELLKRNLVTENQHRFQLIDAKTPGATWKVLWYQDYVEGKLAKTKVDILKPGIMNLPMIFSEAIVDKQGLPVVPMSILLLHKLQGWKDNMDSDLPRLRSKQDADARDICSLLKIIIEGMSMQERTNATHWKRFALERFDKEFRKETEKRVRLFCSRFPEYREMWMTLGW</sequence>
<proteinExistence type="predicted"/>
<keyword evidence="3" id="KW-1185">Reference proteome</keyword>
<protein>
    <recommendedName>
        <fullName evidence="4">Nucleotidyltransferase</fullName>
    </recommendedName>
</protein>
<reference evidence="2" key="1">
    <citation type="submission" date="2023-06" db="EMBL/GenBank/DDBJ databases">
        <authorList>
            <consortium name="Lawrence Berkeley National Laboratory"/>
            <person name="Ahrendt S."/>
            <person name="Sahu N."/>
            <person name="Indic B."/>
            <person name="Wong-Bajracharya J."/>
            <person name="Merenyi Z."/>
            <person name="Ke H.-M."/>
            <person name="Monk M."/>
            <person name="Kocsube S."/>
            <person name="Drula E."/>
            <person name="Lipzen A."/>
            <person name="Balint B."/>
            <person name="Henrissat B."/>
            <person name="Andreopoulos B."/>
            <person name="Martin F.M."/>
            <person name="Harder C.B."/>
            <person name="Rigling D."/>
            <person name="Ford K.L."/>
            <person name="Foster G.D."/>
            <person name="Pangilinan J."/>
            <person name="Papanicolaou A."/>
            <person name="Barry K."/>
            <person name="LaButti K."/>
            <person name="Viragh M."/>
            <person name="Koriabine M."/>
            <person name="Yan M."/>
            <person name="Riley R."/>
            <person name="Champramary S."/>
            <person name="Plett K.L."/>
            <person name="Tsai I.J."/>
            <person name="Slot J."/>
            <person name="Sipos G."/>
            <person name="Plett J."/>
            <person name="Nagy L.G."/>
            <person name="Grigoriev I.V."/>
        </authorList>
    </citation>
    <scope>NUCLEOTIDE SEQUENCE</scope>
    <source>
        <strain evidence="2">FPL87.14</strain>
    </source>
</reference>
<organism evidence="2 3">
    <name type="scientific">Armillaria borealis</name>
    <dbReference type="NCBI Taxonomy" id="47425"/>
    <lineage>
        <taxon>Eukaryota</taxon>
        <taxon>Fungi</taxon>
        <taxon>Dikarya</taxon>
        <taxon>Basidiomycota</taxon>
        <taxon>Agaricomycotina</taxon>
        <taxon>Agaricomycetes</taxon>
        <taxon>Agaricomycetidae</taxon>
        <taxon>Agaricales</taxon>
        <taxon>Marasmiineae</taxon>
        <taxon>Physalacriaceae</taxon>
        <taxon>Armillaria</taxon>
    </lineage>
</organism>
<gene>
    <name evidence="2" type="ORF">EV421DRAFT_1833172</name>
</gene>
<dbReference type="AlphaFoldDB" id="A0AA39MII5"/>
<evidence type="ECO:0000313" key="2">
    <source>
        <dbReference type="EMBL" id="KAK0436141.1"/>
    </source>
</evidence>